<proteinExistence type="predicted"/>
<sequence>MPDFAFKAGVSGSTSDGPSTGEKRARTQEMADVGGSESPEPPLALPPFSMSFKDKVSGDFGLAQDNFVFGEDDFVIKNGPIPSIDFSEKVKDCLYRPWRTAVIIKLMGRPLSYTFLRNRLLQRWALKGPMSLIDLDNNFFIVKFLLEEDMNYVLTGGPWQIAGQYLATQRRKPGFNPKEERITHMTAWVRINGLNVEYFRTDIMEKIGNLVGQTVKVDAHTMSQARGKFARVCVELNLAKPLTPFIVVEGRTFGVVYEGIQLVCFECGCYGHGRDSCPVILQTKKQETESANSESANTESMKENTTAVSEIIESKEETTPVKQIGVDSFSPENLVAENPAKIHGQWMLMKPKISTKKNPSDQGRGADTRKKISKRDGNEPNLGASGSRFSVLDNGDNNDMAVEEPVAAISPPSADQKASMRKPNRPFQPANSKLSGSGKQTLASRDPKGWMSKKPLKDISNQDTLGGDGKPPSSGTWGHLKNNFGARPLAAAGLSSVGMQVPGADVQDDIAGKFSFNVTNPFTGNLMDKGTNLSVLIPPDPGNNVTKSYESSPPMLSCDTMEISEEQFFHDAHDVGMGADLPVVNDAPRLCGAQQGDC</sequence>
<keyword evidence="4" id="KW-1185">Reference proteome</keyword>
<feature type="compositionally biased region" description="Polar residues" evidence="2">
    <location>
        <begin position="429"/>
        <end position="443"/>
    </location>
</feature>
<keyword evidence="1" id="KW-0863">Zinc-finger</keyword>
<dbReference type="Proteomes" id="UP000515124">
    <property type="component" value="Unplaced"/>
</dbReference>
<evidence type="ECO:0000313" key="5">
    <source>
        <dbReference type="RefSeq" id="XP_021822949.1"/>
    </source>
</evidence>
<protein>
    <submittedName>
        <fullName evidence="5">Uncharacterized protein LOC110764321</fullName>
    </submittedName>
</protein>
<keyword evidence="1" id="KW-0479">Metal-binding</keyword>
<dbReference type="KEGG" id="pavi:110764321"/>
<dbReference type="InterPro" id="IPR025558">
    <property type="entry name" value="DUF4283"/>
</dbReference>
<evidence type="ECO:0000313" key="4">
    <source>
        <dbReference type="Proteomes" id="UP000515124"/>
    </source>
</evidence>
<keyword evidence="1" id="KW-0862">Zinc</keyword>
<dbReference type="InterPro" id="IPR001878">
    <property type="entry name" value="Znf_CCHC"/>
</dbReference>
<dbReference type="Pfam" id="PF14111">
    <property type="entry name" value="DUF4283"/>
    <property type="match status" value="1"/>
</dbReference>
<dbReference type="PANTHER" id="PTHR31286:SF99">
    <property type="entry name" value="DUF4283 DOMAIN-CONTAINING PROTEIN"/>
    <property type="match status" value="1"/>
</dbReference>
<dbReference type="RefSeq" id="XP_021822949.1">
    <property type="nucleotide sequence ID" value="XM_021967257.1"/>
</dbReference>
<dbReference type="PROSITE" id="PS50158">
    <property type="entry name" value="ZF_CCHC"/>
    <property type="match status" value="1"/>
</dbReference>
<dbReference type="GO" id="GO:0003676">
    <property type="term" value="F:nucleic acid binding"/>
    <property type="evidence" value="ECO:0007669"/>
    <property type="project" value="InterPro"/>
</dbReference>
<evidence type="ECO:0000256" key="1">
    <source>
        <dbReference type="PROSITE-ProRule" id="PRU00047"/>
    </source>
</evidence>
<dbReference type="PANTHER" id="PTHR31286">
    <property type="entry name" value="GLYCINE-RICH CELL WALL STRUCTURAL PROTEIN 1.8-LIKE"/>
    <property type="match status" value="1"/>
</dbReference>
<evidence type="ECO:0000259" key="3">
    <source>
        <dbReference type="PROSITE" id="PS50158"/>
    </source>
</evidence>
<accession>A0A6P5T721</accession>
<feature type="compositionally biased region" description="Basic and acidic residues" evidence="2">
    <location>
        <begin position="364"/>
        <end position="378"/>
    </location>
</feature>
<dbReference type="InterPro" id="IPR040256">
    <property type="entry name" value="At4g02000-like"/>
</dbReference>
<dbReference type="GO" id="GO:0008270">
    <property type="term" value="F:zinc ion binding"/>
    <property type="evidence" value="ECO:0007669"/>
    <property type="project" value="UniProtKB-KW"/>
</dbReference>
<gene>
    <name evidence="5" type="primary">LOC110764321</name>
</gene>
<dbReference type="GeneID" id="110764321"/>
<organism evidence="4 5">
    <name type="scientific">Prunus avium</name>
    <name type="common">Cherry</name>
    <name type="synonym">Cerasus avium</name>
    <dbReference type="NCBI Taxonomy" id="42229"/>
    <lineage>
        <taxon>Eukaryota</taxon>
        <taxon>Viridiplantae</taxon>
        <taxon>Streptophyta</taxon>
        <taxon>Embryophyta</taxon>
        <taxon>Tracheophyta</taxon>
        <taxon>Spermatophyta</taxon>
        <taxon>Magnoliopsida</taxon>
        <taxon>eudicotyledons</taxon>
        <taxon>Gunneridae</taxon>
        <taxon>Pentapetalae</taxon>
        <taxon>rosids</taxon>
        <taxon>fabids</taxon>
        <taxon>Rosales</taxon>
        <taxon>Rosaceae</taxon>
        <taxon>Amygdaloideae</taxon>
        <taxon>Amygdaleae</taxon>
        <taxon>Prunus</taxon>
    </lineage>
</organism>
<feature type="region of interest" description="Disordered" evidence="2">
    <location>
        <begin position="346"/>
        <end position="480"/>
    </location>
</feature>
<feature type="domain" description="CCHC-type" evidence="3">
    <location>
        <begin position="264"/>
        <end position="278"/>
    </location>
</feature>
<dbReference type="AlphaFoldDB" id="A0A6P5T721"/>
<feature type="region of interest" description="Disordered" evidence="2">
    <location>
        <begin position="1"/>
        <end position="41"/>
    </location>
</feature>
<name>A0A6P5T721_PRUAV</name>
<reference evidence="5" key="1">
    <citation type="submission" date="2025-08" db="UniProtKB">
        <authorList>
            <consortium name="RefSeq"/>
        </authorList>
    </citation>
    <scope>IDENTIFICATION</scope>
</reference>
<evidence type="ECO:0000256" key="2">
    <source>
        <dbReference type="SAM" id="MobiDB-lite"/>
    </source>
</evidence>